<evidence type="ECO:0000313" key="1">
    <source>
        <dbReference type="EMBL" id="KGE89866.1"/>
    </source>
</evidence>
<name>A0A098SCH0_9BACT</name>
<sequence>MAKMKGSNLLSIYVPTYRANHSQEDQIRYKNALKTAQTKLEEKGMNAKDAEHFLRPARALLEKERFWSYLSDGLAVFAGSDGFFHYEILPVTFDAYVFVGENFHLSPMLPVLGGSSRFFLLALSQNEVRFFEGDQYSITPVKIEDLVPTAGMEDAFVLSDSHDALQHHSSGRDGGENAIYHGQGIGQDDKKKDIEAYFREVNKGLMKMLYDEKPPMVIACVDYLLPIYQSVNEYGNLFTENISGNPEQLNPAMLHEKAWSIISRHFESQQAEDMERFQQAMADDRASAAPQQIIPAAAYEKVDTLFIKKGEHLMGQFDYDKNEIALGKREEYRDLLDLAAVQTHLNGGRVYWLDAEEMPVPTASANAIYRFE</sequence>
<protein>
    <submittedName>
        <fullName evidence="1">Uncharacterized protein</fullName>
    </submittedName>
</protein>
<keyword evidence="2" id="KW-1185">Reference proteome</keyword>
<gene>
    <name evidence="1" type="ORF">IX84_00730</name>
</gene>
<dbReference type="Pfam" id="PF18849">
    <property type="entry name" value="baeRF_family7"/>
    <property type="match status" value="1"/>
</dbReference>
<evidence type="ECO:0000313" key="2">
    <source>
        <dbReference type="Proteomes" id="UP000029736"/>
    </source>
</evidence>
<reference evidence="1 2" key="1">
    <citation type="journal article" date="2014" name="Int. J. Syst. Evol. Microbiol.">
        <title>Phaeodactylibacter xiamenensis gen. nov., sp. nov., a member of the family Saprospiraceae isolated from the marine alga Phaeodactylum tricornutum.</title>
        <authorList>
            <person name="Chen Z.Jr."/>
            <person name="Lei X."/>
            <person name="Lai Q."/>
            <person name="Li Y."/>
            <person name="Zhang B."/>
            <person name="Zhang J."/>
            <person name="Zhang H."/>
            <person name="Yang L."/>
            <person name="Zheng W."/>
            <person name="Tian Y."/>
            <person name="Yu Z."/>
            <person name="Xu H.Jr."/>
            <person name="Zheng T."/>
        </authorList>
    </citation>
    <scope>NUCLEOTIDE SEQUENCE [LARGE SCALE GENOMIC DNA]</scope>
    <source>
        <strain evidence="1 2">KD52</strain>
    </source>
</reference>
<dbReference type="Proteomes" id="UP000029736">
    <property type="component" value="Unassembled WGS sequence"/>
</dbReference>
<dbReference type="STRING" id="1524460.IX84_00730"/>
<comment type="caution">
    <text evidence="1">The sequence shown here is derived from an EMBL/GenBank/DDBJ whole genome shotgun (WGS) entry which is preliminary data.</text>
</comment>
<proteinExistence type="predicted"/>
<dbReference type="AlphaFoldDB" id="A0A098SCH0"/>
<organism evidence="1 2">
    <name type="scientific">Phaeodactylibacter xiamenensis</name>
    <dbReference type="NCBI Taxonomy" id="1524460"/>
    <lineage>
        <taxon>Bacteria</taxon>
        <taxon>Pseudomonadati</taxon>
        <taxon>Bacteroidota</taxon>
        <taxon>Saprospiria</taxon>
        <taxon>Saprospirales</taxon>
        <taxon>Haliscomenobacteraceae</taxon>
        <taxon>Phaeodactylibacter</taxon>
    </lineage>
</organism>
<dbReference type="EMBL" id="JPOS01000002">
    <property type="protein sequence ID" value="KGE89866.1"/>
    <property type="molecule type" value="Genomic_DNA"/>
</dbReference>
<dbReference type="InterPro" id="IPR040837">
    <property type="entry name" value="Bact_RF_family7"/>
</dbReference>
<accession>A0A098SCH0</accession>